<dbReference type="AlphaFoldDB" id="A0A7S4G603"/>
<evidence type="ECO:0000313" key="1">
    <source>
        <dbReference type="EMBL" id="CAE0826465.1"/>
    </source>
</evidence>
<name>A0A7S4G603_9EUGL</name>
<sequence length="125" mass="13168">MWRCASCAEGCCMWGLCATINAMAHMPLQAPSPLGNTREFADGMPPIVPDCVVHVWQSAPLPIDGVCVPGGVPRDTPSSAQALNFAQSPLGHTPSALQRVELKGWCSSSALAGKRDGRRVRGPAM</sequence>
<accession>A0A7S4G603</accession>
<proteinExistence type="predicted"/>
<organism evidence="1">
    <name type="scientific">Eutreptiella gymnastica</name>
    <dbReference type="NCBI Taxonomy" id="73025"/>
    <lineage>
        <taxon>Eukaryota</taxon>
        <taxon>Discoba</taxon>
        <taxon>Euglenozoa</taxon>
        <taxon>Euglenida</taxon>
        <taxon>Spirocuta</taxon>
        <taxon>Euglenophyceae</taxon>
        <taxon>Eutreptiales</taxon>
        <taxon>Eutreptiaceae</taxon>
        <taxon>Eutreptiella</taxon>
    </lineage>
</organism>
<protein>
    <submittedName>
        <fullName evidence="1">Uncharacterized protein</fullName>
    </submittedName>
</protein>
<reference evidence="1" key="1">
    <citation type="submission" date="2021-01" db="EMBL/GenBank/DDBJ databases">
        <authorList>
            <person name="Corre E."/>
            <person name="Pelletier E."/>
            <person name="Niang G."/>
            <person name="Scheremetjew M."/>
            <person name="Finn R."/>
            <person name="Kale V."/>
            <person name="Holt S."/>
            <person name="Cochrane G."/>
            <person name="Meng A."/>
            <person name="Brown T."/>
            <person name="Cohen L."/>
        </authorList>
    </citation>
    <scope>NUCLEOTIDE SEQUENCE</scope>
    <source>
        <strain evidence="1">CCMP1594</strain>
    </source>
</reference>
<gene>
    <name evidence="1" type="ORF">EGYM00163_LOCUS37722</name>
</gene>
<dbReference type="EMBL" id="HBJA01109342">
    <property type="protein sequence ID" value="CAE0826465.1"/>
    <property type="molecule type" value="Transcribed_RNA"/>
</dbReference>